<keyword evidence="3" id="KW-1185">Reference proteome</keyword>
<dbReference type="EMBL" id="ML996133">
    <property type="protein sequence ID" value="KAF2735665.1"/>
    <property type="molecule type" value="Genomic_DNA"/>
</dbReference>
<organism evidence="2 3">
    <name type="scientific">Polyplosphaeria fusca</name>
    <dbReference type="NCBI Taxonomy" id="682080"/>
    <lineage>
        <taxon>Eukaryota</taxon>
        <taxon>Fungi</taxon>
        <taxon>Dikarya</taxon>
        <taxon>Ascomycota</taxon>
        <taxon>Pezizomycotina</taxon>
        <taxon>Dothideomycetes</taxon>
        <taxon>Pleosporomycetidae</taxon>
        <taxon>Pleosporales</taxon>
        <taxon>Tetraplosphaeriaceae</taxon>
        <taxon>Polyplosphaeria</taxon>
    </lineage>
</organism>
<comment type="caution">
    <text evidence="2">The sequence shown here is derived from an EMBL/GenBank/DDBJ whole genome shotgun (WGS) entry which is preliminary data.</text>
</comment>
<evidence type="ECO:0000313" key="3">
    <source>
        <dbReference type="Proteomes" id="UP000799444"/>
    </source>
</evidence>
<reference evidence="2" key="1">
    <citation type="journal article" date="2020" name="Stud. Mycol.">
        <title>101 Dothideomycetes genomes: a test case for predicting lifestyles and emergence of pathogens.</title>
        <authorList>
            <person name="Haridas S."/>
            <person name="Albert R."/>
            <person name="Binder M."/>
            <person name="Bloem J."/>
            <person name="Labutti K."/>
            <person name="Salamov A."/>
            <person name="Andreopoulos B."/>
            <person name="Baker S."/>
            <person name="Barry K."/>
            <person name="Bills G."/>
            <person name="Bluhm B."/>
            <person name="Cannon C."/>
            <person name="Castanera R."/>
            <person name="Culley D."/>
            <person name="Daum C."/>
            <person name="Ezra D."/>
            <person name="Gonzalez J."/>
            <person name="Henrissat B."/>
            <person name="Kuo A."/>
            <person name="Liang C."/>
            <person name="Lipzen A."/>
            <person name="Lutzoni F."/>
            <person name="Magnuson J."/>
            <person name="Mondo S."/>
            <person name="Nolan M."/>
            <person name="Ohm R."/>
            <person name="Pangilinan J."/>
            <person name="Park H.-J."/>
            <person name="Ramirez L."/>
            <person name="Alfaro M."/>
            <person name="Sun H."/>
            <person name="Tritt A."/>
            <person name="Yoshinaga Y."/>
            <person name="Zwiers L.-H."/>
            <person name="Turgeon B."/>
            <person name="Goodwin S."/>
            <person name="Spatafora J."/>
            <person name="Crous P."/>
            <person name="Grigoriev I."/>
        </authorList>
    </citation>
    <scope>NUCLEOTIDE SEQUENCE</scope>
    <source>
        <strain evidence="2">CBS 125425</strain>
    </source>
</reference>
<proteinExistence type="predicted"/>
<protein>
    <submittedName>
        <fullName evidence="2">Uncharacterized protein</fullName>
    </submittedName>
</protein>
<gene>
    <name evidence="2" type="ORF">EJ04DRAFT_599768</name>
</gene>
<feature type="region of interest" description="Disordered" evidence="1">
    <location>
        <begin position="224"/>
        <end position="292"/>
    </location>
</feature>
<dbReference type="AlphaFoldDB" id="A0A9P4R044"/>
<sequence>MALPGRRRVYDWAGVFKITCGTESASKHSRHCREKVGMGLTRSARAIINKLKRACEQPQVDEMRDRLPQPWRAGRIKGGAMLGEMARGEGAQQQQQPRVARDARLIAAAALCTLLPHPGPPQARLRPASGHRPPSTVHALRWNASSESARCSRKRNARPVPVPLLPCLCYRPEGAGRAEGENVLPASGERRGDGAGGYVQYRCSAASPPAAGCFGQKSDQALSQRARRGAASVAGRDRAEAARGTTTIAEGGASGPSIPSSPSTAGASCSSCPSCPSSLQKRSARTPCLLLR</sequence>
<evidence type="ECO:0000313" key="2">
    <source>
        <dbReference type="EMBL" id="KAF2735665.1"/>
    </source>
</evidence>
<feature type="compositionally biased region" description="Low complexity" evidence="1">
    <location>
        <begin position="255"/>
        <end position="278"/>
    </location>
</feature>
<evidence type="ECO:0000256" key="1">
    <source>
        <dbReference type="SAM" id="MobiDB-lite"/>
    </source>
</evidence>
<dbReference type="Proteomes" id="UP000799444">
    <property type="component" value="Unassembled WGS sequence"/>
</dbReference>
<name>A0A9P4R044_9PLEO</name>
<accession>A0A9P4R044</accession>